<keyword evidence="3" id="KW-1185">Reference proteome</keyword>
<name>A0A8J7S9N8_9PROT</name>
<dbReference type="Pfam" id="PF03576">
    <property type="entry name" value="Peptidase_S58"/>
    <property type="match status" value="1"/>
</dbReference>
<dbReference type="RefSeq" id="WP_210682595.1">
    <property type="nucleotide sequence ID" value="NZ_JAGMWN010000006.1"/>
</dbReference>
<dbReference type="InterPro" id="IPR005321">
    <property type="entry name" value="Peptidase_S58_DmpA"/>
</dbReference>
<accession>A0A8J7S9N8</accession>
<dbReference type="CDD" id="cd02252">
    <property type="entry name" value="nylC_like"/>
    <property type="match status" value="1"/>
</dbReference>
<protein>
    <submittedName>
        <fullName evidence="2">P1 family peptidase</fullName>
    </submittedName>
</protein>
<dbReference type="GO" id="GO:0004177">
    <property type="term" value="F:aminopeptidase activity"/>
    <property type="evidence" value="ECO:0007669"/>
    <property type="project" value="TreeGrafter"/>
</dbReference>
<evidence type="ECO:0000313" key="2">
    <source>
        <dbReference type="EMBL" id="MBP5858007.1"/>
    </source>
</evidence>
<organism evidence="2 3">
    <name type="scientific">Marivibrio halodurans</name>
    <dbReference type="NCBI Taxonomy" id="2039722"/>
    <lineage>
        <taxon>Bacteria</taxon>
        <taxon>Pseudomonadati</taxon>
        <taxon>Pseudomonadota</taxon>
        <taxon>Alphaproteobacteria</taxon>
        <taxon>Rhodospirillales</taxon>
        <taxon>Rhodospirillaceae</taxon>
        <taxon>Marivibrio</taxon>
    </lineage>
</organism>
<dbReference type="PANTHER" id="PTHR36512">
    <property type="entry name" value="D-AMINOPEPTIDASE"/>
    <property type="match status" value="1"/>
</dbReference>
<evidence type="ECO:0000256" key="1">
    <source>
        <dbReference type="ARBA" id="ARBA00007068"/>
    </source>
</evidence>
<dbReference type="EMBL" id="JAGMWN010000006">
    <property type="protein sequence ID" value="MBP5858007.1"/>
    <property type="molecule type" value="Genomic_DNA"/>
</dbReference>
<dbReference type="PANTHER" id="PTHR36512:SF3">
    <property type="entry name" value="BLR5678 PROTEIN"/>
    <property type="match status" value="1"/>
</dbReference>
<dbReference type="Gene3D" id="3.60.70.12">
    <property type="entry name" value="L-amino peptidase D-ALA esterase/amidase"/>
    <property type="match status" value="1"/>
</dbReference>
<comment type="caution">
    <text evidence="2">The sequence shown here is derived from an EMBL/GenBank/DDBJ whole genome shotgun (WGS) entry which is preliminary data.</text>
</comment>
<sequence length="342" mass="33960">MSVRPGPRNLISDVAGLTVGHAQDDRVKSGVTVLLPETGWVAAADIRGGGPGTRETDALGPGRLVARADALVFSGGSAFGLAAADGVMNWLAARGRGYDTGAAVVPIVPAAILYDLANEGDKHWGMEPPYRALALSACEGAGADFALGRVGAGRGARAGGLPGGIGSASAVDGGAADGGTVDGETGDGTGVTVGALAAVNSFGSVTMADGTFLAWPFEMGDEFGGRRPTGAPESPEPHFPKLARPRGNTTLVAVATDAALDHSQAIRLAAMAQDGLARAIRPAHTPFDGDSVFTLASGAAGRVDALGLARIGAIAADCVARAIARAVYESAEGLLNSAPTGT</sequence>
<dbReference type="AlphaFoldDB" id="A0A8J7S9N8"/>
<gene>
    <name evidence="2" type="ORF">KAJ83_13395</name>
</gene>
<comment type="similarity">
    <text evidence="1">Belongs to the peptidase S58 family.</text>
</comment>
<proteinExistence type="inferred from homology"/>
<dbReference type="Proteomes" id="UP000672602">
    <property type="component" value="Unassembled WGS sequence"/>
</dbReference>
<dbReference type="InterPro" id="IPR016117">
    <property type="entry name" value="ArgJ-like_dom_sf"/>
</dbReference>
<evidence type="ECO:0000313" key="3">
    <source>
        <dbReference type="Proteomes" id="UP000672602"/>
    </source>
</evidence>
<reference evidence="2" key="1">
    <citation type="submission" date="2021-04" db="EMBL/GenBank/DDBJ databases">
        <authorList>
            <person name="Zhang D.-C."/>
        </authorList>
    </citation>
    <scope>NUCLEOTIDE SEQUENCE</scope>
    <source>
        <strain evidence="2">CGMCC 1.15697</strain>
    </source>
</reference>
<dbReference type="SUPFAM" id="SSF56266">
    <property type="entry name" value="DmpA/ArgJ-like"/>
    <property type="match status" value="1"/>
</dbReference>